<evidence type="ECO:0000256" key="2">
    <source>
        <dbReference type="ARBA" id="ARBA00019014"/>
    </source>
</evidence>
<dbReference type="RefSeq" id="WP_160654765.1">
    <property type="nucleotide sequence ID" value="NZ_JBHRWU010000001.1"/>
</dbReference>
<proteinExistence type="inferred from homology"/>
<sequence length="229" mass="25173">MIIEGIATNLKDVENLNSYGVDRIELCESMDQDGLTPDLELVRRAVLCSDIPINVMVRLDDHSFHYNSEVIEKMAEQIEVIKSHGVNGIVIGALTTNHMIDTEALEQLLAPADEMEVTFHKAFDEVEDQSEALETLSQYPQIKTVLTSGGKGSATDNIEQLLRLTEKADGTGITIMPGGGLKVDNIDRIFQSLKPGSMHFGTGIRHNGSYDHPVSKEKILLIKELVSDG</sequence>
<dbReference type="InterPro" id="IPR036822">
    <property type="entry name" value="CutC-like_dom_sf"/>
</dbReference>
<protein>
    <recommendedName>
        <fullName evidence="2">Copper homeostasis protein cutC homolog</fullName>
    </recommendedName>
</protein>
<dbReference type="PANTHER" id="PTHR12598">
    <property type="entry name" value="COPPER HOMEOSTASIS PROTEIN CUTC"/>
    <property type="match status" value="1"/>
</dbReference>
<dbReference type="Pfam" id="PF03932">
    <property type="entry name" value="CutC"/>
    <property type="match status" value="1"/>
</dbReference>
<dbReference type="Proteomes" id="UP000436284">
    <property type="component" value="Unassembled WGS sequence"/>
</dbReference>
<dbReference type="GO" id="GO:0005507">
    <property type="term" value="F:copper ion binding"/>
    <property type="evidence" value="ECO:0007669"/>
    <property type="project" value="TreeGrafter"/>
</dbReference>
<dbReference type="EMBL" id="WUUK01000002">
    <property type="protein sequence ID" value="MXQ51041.1"/>
    <property type="molecule type" value="Genomic_DNA"/>
</dbReference>
<dbReference type="AlphaFoldDB" id="A0A6N8U473"/>
<name>A0A6N8U473_9STAP</name>
<accession>A0A6N8U473</accession>
<evidence type="ECO:0000313" key="4">
    <source>
        <dbReference type="Proteomes" id="UP000436284"/>
    </source>
</evidence>
<keyword evidence="4" id="KW-1185">Reference proteome</keyword>
<dbReference type="InterPro" id="IPR005627">
    <property type="entry name" value="CutC-like"/>
</dbReference>
<gene>
    <name evidence="3" type="ORF">GQ671_07125</name>
</gene>
<reference evidence="3 4" key="1">
    <citation type="submission" date="2019-12" db="EMBL/GenBank/DDBJ databases">
        <title>Salinicoccus cyprini sp. nov., isolated from gastro-intestinal tract of mirror carp, Cyprinus carpio var. specularis, collected from Gobind Sagar Reservoir, Himachal Pradesh, India.</title>
        <authorList>
            <person name="Talwar C."/>
            <person name="Singh A.K."/>
            <person name="Lal R."/>
            <person name="Negi R.K."/>
        </authorList>
    </citation>
    <scope>NUCLEOTIDE SEQUENCE [LARGE SCALE GENOMIC DNA]</scope>
    <source>
        <strain evidence="3 4">J-82</strain>
    </source>
</reference>
<dbReference type="PANTHER" id="PTHR12598:SF0">
    <property type="entry name" value="COPPER HOMEOSTASIS PROTEIN CUTC HOMOLOG"/>
    <property type="match status" value="1"/>
</dbReference>
<organism evidence="3 4">
    <name type="scientific">Salinicoccus hispanicus</name>
    <dbReference type="NCBI Taxonomy" id="157225"/>
    <lineage>
        <taxon>Bacteria</taxon>
        <taxon>Bacillati</taxon>
        <taxon>Bacillota</taxon>
        <taxon>Bacilli</taxon>
        <taxon>Bacillales</taxon>
        <taxon>Staphylococcaceae</taxon>
        <taxon>Salinicoccus</taxon>
    </lineage>
</organism>
<dbReference type="OrthoDB" id="9815677at2"/>
<comment type="caution">
    <text evidence="3">The sequence shown here is derived from an EMBL/GenBank/DDBJ whole genome shotgun (WGS) entry which is preliminary data.</text>
</comment>
<evidence type="ECO:0000256" key="1">
    <source>
        <dbReference type="ARBA" id="ARBA00007768"/>
    </source>
</evidence>
<dbReference type="SUPFAM" id="SSF110395">
    <property type="entry name" value="CutC-like"/>
    <property type="match status" value="1"/>
</dbReference>
<comment type="similarity">
    <text evidence="1">Belongs to the CutC family.</text>
</comment>
<evidence type="ECO:0000313" key="3">
    <source>
        <dbReference type="EMBL" id="MXQ51041.1"/>
    </source>
</evidence>
<dbReference type="Gene3D" id="3.20.20.380">
    <property type="entry name" value="Copper homeostasis (CutC) domain"/>
    <property type="match status" value="1"/>
</dbReference>